<comment type="caution">
    <text evidence="1">The sequence shown here is derived from an EMBL/GenBank/DDBJ whole genome shotgun (WGS) entry which is preliminary data.</text>
</comment>
<proteinExistence type="predicted"/>
<keyword evidence="2" id="KW-1185">Reference proteome</keyword>
<reference evidence="1 2" key="1">
    <citation type="journal article" date="2022" name="Plant J.">
        <title>Chromosome-level genome of Camellia lanceoleosa provides a valuable resource for understanding genome evolution and self-incompatibility.</title>
        <authorList>
            <person name="Gong W."/>
            <person name="Xiao S."/>
            <person name="Wang L."/>
            <person name="Liao Z."/>
            <person name="Chang Y."/>
            <person name="Mo W."/>
            <person name="Hu G."/>
            <person name="Li W."/>
            <person name="Zhao G."/>
            <person name="Zhu H."/>
            <person name="Hu X."/>
            <person name="Ji K."/>
            <person name="Xiang X."/>
            <person name="Song Q."/>
            <person name="Yuan D."/>
            <person name="Jin S."/>
            <person name="Zhang L."/>
        </authorList>
    </citation>
    <scope>NUCLEOTIDE SEQUENCE [LARGE SCALE GENOMIC DNA]</scope>
    <source>
        <strain evidence="1">SQ_2022a</strain>
    </source>
</reference>
<sequence length="74" mass="8456">MAIESKQAQRRRDVDLILRSALYPIRSAFSVSPICYYVPANSLIKALLWVCINRWESCKTTLLLLCQVGKKAIE</sequence>
<dbReference type="EMBL" id="CM045761">
    <property type="protein sequence ID" value="KAI8015025.1"/>
    <property type="molecule type" value="Genomic_DNA"/>
</dbReference>
<dbReference type="Proteomes" id="UP001060215">
    <property type="component" value="Chromosome 4"/>
</dbReference>
<name>A0ACC0HNV1_9ERIC</name>
<accession>A0ACC0HNV1</accession>
<evidence type="ECO:0000313" key="1">
    <source>
        <dbReference type="EMBL" id="KAI8015025.1"/>
    </source>
</evidence>
<evidence type="ECO:0000313" key="2">
    <source>
        <dbReference type="Proteomes" id="UP001060215"/>
    </source>
</evidence>
<gene>
    <name evidence="1" type="ORF">LOK49_LG05G02550</name>
</gene>
<protein>
    <submittedName>
        <fullName evidence="1">Uncharacterized protein</fullName>
    </submittedName>
</protein>
<organism evidence="1 2">
    <name type="scientific">Camellia lanceoleosa</name>
    <dbReference type="NCBI Taxonomy" id="1840588"/>
    <lineage>
        <taxon>Eukaryota</taxon>
        <taxon>Viridiplantae</taxon>
        <taxon>Streptophyta</taxon>
        <taxon>Embryophyta</taxon>
        <taxon>Tracheophyta</taxon>
        <taxon>Spermatophyta</taxon>
        <taxon>Magnoliopsida</taxon>
        <taxon>eudicotyledons</taxon>
        <taxon>Gunneridae</taxon>
        <taxon>Pentapetalae</taxon>
        <taxon>asterids</taxon>
        <taxon>Ericales</taxon>
        <taxon>Theaceae</taxon>
        <taxon>Camellia</taxon>
    </lineage>
</organism>